<keyword evidence="2" id="KW-1185">Reference proteome</keyword>
<reference evidence="2" key="1">
    <citation type="journal article" date="2015" name="Nat. Genet.">
        <title>The genome and transcriptome of the zoonotic hookworm Ancylostoma ceylanicum identify infection-specific gene families.</title>
        <authorList>
            <person name="Schwarz E.M."/>
            <person name="Hu Y."/>
            <person name="Antoshechkin I."/>
            <person name="Miller M.M."/>
            <person name="Sternberg P.W."/>
            <person name="Aroian R.V."/>
        </authorList>
    </citation>
    <scope>NUCLEOTIDE SEQUENCE</scope>
    <source>
        <strain evidence="2">HY135</strain>
    </source>
</reference>
<protein>
    <submittedName>
        <fullName evidence="1">Uncharacterized protein</fullName>
    </submittedName>
</protein>
<comment type="caution">
    <text evidence="1">The sequence shown here is derived from an EMBL/GenBank/DDBJ whole genome shotgun (WGS) entry which is preliminary data.</text>
</comment>
<organism evidence="1 2">
    <name type="scientific">Ancylostoma ceylanicum</name>
    <dbReference type="NCBI Taxonomy" id="53326"/>
    <lineage>
        <taxon>Eukaryota</taxon>
        <taxon>Metazoa</taxon>
        <taxon>Ecdysozoa</taxon>
        <taxon>Nematoda</taxon>
        <taxon>Chromadorea</taxon>
        <taxon>Rhabditida</taxon>
        <taxon>Rhabditina</taxon>
        <taxon>Rhabditomorpha</taxon>
        <taxon>Strongyloidea</taxon>
        <taxon>Ancylostomatidae</taxon>
        <taxon>Ancylostomatinae</taxon>
        <taxon>Ancylostoma</taxon>
    </lineage>
</organism>
<name>A0A016UF78_9BILA</name>
<dbReference type="Proteomes" id="UP000024635">
    <property type="component" value="Unassembled WGS sequence"/>
</dbReference>
<gene>
    <name evidence="1" type="primary">Acey_s0044.g1077</name>
    <name evidence="1" type="ORF">Y032_0044g1077</name>
</gene>
<proteinExistence type="predicted"/>
<sequence length="76" mass="8893">MQQVKVMRCAQSVLEDRVSWRRILKSPWSEWSLAATVSWLVALDLARKIWPEVSSCWHFRGRVPQSRAGFILSYDS</sequence>
<dbReference type="AlphaFoldDB" id="A0A016UF78"/>
<evidence type="ECO:0000313" key="1">
    <source>
        <dbReference type="EMBL" id="EYC13278.1"/>
    </source>
</evidence>
<dbReference type="EMBL" id="JARK01001380">
    <property type="protein sequence ID" value="EYC13278.1"/>
    <property type="molecule type" value="Genomic_DNA"/>
</dbReference>
<accession>A0A016UF78</accession>
<evidence type="ECO:0000313" key="2">
    <source>
        <dbReference type="Proteomes" id="UP000024635"/>
    </source>
</evidence>